<evidence type="ECO:0000256" key="2">
    <source>
        <dbReference type="ARBA" id="ARBA00006914"/>
    </source>
</evidence>
<gene>
    <name evidence="10" type="ORF">PSON_ATCC_30995.1.T0180252</name>
</gene>
<evidence type="ECO:0000259" key="9">
    <source>
        <dbReference type="SMART" id="SM00382"/>
    </source>
</evidence>
<evidence type="ECO:0000256" key="7">
    <source>
        <dbReference type="RuleBase" id="RU003651"/>
    </source>
</evidence>
<dbReference type="SMART" id="SM00382">
    <property type="entry name" value="AAA"/>
    <property type="match status" value="1"/>
</dbReference>
<keyword evidence="3 7" id="KW-0547">Nucleotide-binding</keyword>
<reference evidence="10" key="1">
    <citation type="submission" date="2021-01" db="EMBL/GenBank/DDBJ databases">
        <authorList>
            <consortium name="Genoscope - CEA"/>
            <person name="William W."/>
        </authorList>
    </citation>
    <scope>NUCLEOTIDE SEQUENCE</scope>
</reference>
<dbReference type="GO" id="GO:0005524">
    <property type="term" value="F:ATP binding"/>
    <property type="evidence" value="ECO:0007669"/>
    <property type="project" value="UniProtKB-KW"/>
</dbReference>
<dbReference type="OrthoDB" id="29072at2759"/>
<evidence type="ECO:0000256" key="6">
    <source>
        <dbReference type="ARBA" id="ARBA00023136"/>
    </source>
</evidence>
<dbReference type="InterPro" id="IPR041569">
    <property type="entry name" value="AAA_lid_3"/>
</dbReference>
<organism evidence="10 11">
    <name type="scientific">Paramecium sonneborni</name>
    <dbReference type="NCBI Taxonomy" id="65129"/>
    <lineage>
        <taxon>Eukaryota</taxon>
        <taxon>Sar</taxon>
        <taxon>Alveolata</taxon>
        <taxon>Ciliophora</taxon>
        <taxon>Intramacronucleata</taxon>
        <taxon>Oligohymenophorea</taxon>
        <taxon>Peniculida</taxon>
        <taxon>Parameciidae</taxon>
        <taxon>Paramecium</taxon>
    </lineage>
</organism>
<dbReference type="PROSITE" id="PS00674">
    <property type="entry name" value="AAA"/>
    <property type="match status" value="1"/>
</dbReference>
<dbReference type="GO" id="GO:0010008">
    <property type="term" value="C:endosome membrane"/>
    <property type="evidence" value="ECO:0007669"/>
    <property type="project" value="UniProtKB-SubCell"/>
</dbReference>
<dbReference type="Pfam" id="PF17862">
    <property type="entry name" value="AAA_lid_3"/>
    <property type="match status" value="1"/>
</dbReference>
<dbReference type="InterPro" id="IPR003959">
    <property type="entry name" value="ATPase_AAA_core"/>
</dbReference>
<comment type="similarity">
    <text evidence="2 7">Belongs to the AAA ATPase family.</text>
</comment>
<feature type="region of interest" description="Disordered" evidence="8">
    <location>
        <begin position="91"/>
        <end position="141"/>
    </location>
</feature>
<proteinExistence type="inferred from homology"/>
<feature type="domain" description="AAA+ ATPase" evidence="9">
    <location>
        <begin position="200"/>
        <end position="336"/>
    </location>
</feature>
<evidence type="ECO:0000256" key="3">
    <source>
        <dbReference type="ARBA" id="ARBA00022741"/>
    </source>
</evidence>
<dbReference type="Proteomes" id="UP000692954">
    <property type="component" value="Unassembled WGS sequence"/>
</dbReference>
<dbReference type="GO" id="GO:0016887">
    <property type="term" value="F:ATP hydrolysis activity"/>
    <property type="evidence" value="ECO:0007669"/>
    <property type="project" value="InterPro"/>
</dbReference>
<feature type="compositionally biased region" description="Low complexity" evidence="8">
    <location>
        <begin position="91"/>
        <end position="117"/>
    </location>
</feature>
<dbReference type="PANTHER" id="PTHR23074">
    <property type="entry name" value="AAA DOMAIN-CONTAINING"/>
    <property type="match status" value="1"/>
</dbReference>
<keyword evidence="11" id="KW-1185">Reference proteome</keyword>
<evidence type="ECO:0000256" key="5">
    <source>
        <dbReference type="ARBA" id="ARBA00022840"/>
    </source>
</evidence>
<feature type="compositionally biased region" description="Polar residues" evidence="8">
    <location>
        <begin position="118"/>
        <end position="133"/>
    </location>
</feature>
<dbReference type="PANTHER" id="PTHR23074:SF83">
    <property type="entry name" value="VACUOLAR PROTEIN SORTING-ASSOCIATED PROTEIN 4A"/>
    <property type="match status" value="1"/>
</dbReference>
<evidence type="ECO:0000256" key="8">
    <source>
        <dbReference type="SAM" id="MobiDB-lite"/>
    </source>
</evidence>
<dbReference type="InterPro" id="IPR015415">
    <property type="entry name" value="Spast_Vps4_C"/>
</dbReference>
<dbReference type="EMBL" id="CAJJDN010000018">
    <property type="protein sequence ID" value="CAD8063958.1"/>
    <property type="molecule type" value="Genomic_DNA"/>
</dbReference>
<dbReference type="Pfam" id="PF09336">
    <property type="entry name" value="Vps4_C"/>
    <property type="match status" value="1"/>
</dbReference>
<dbReference type="GO" id="GO:0016197">
    <property type="term" value="P:endosomal transport"/>
    <property type="evidence" value="ECO:0007669"/>
    <property type="project" value="TreeGrafter"/>
</dbReference>
<evidence type="ECO:0000256" key="4">
    <source>
        <dbReference type="ARBA" id="ARBA00022753"/>
    </source>
</evidence>
<dbReference type="AlphaFoldDB" id="A0A8S1L879"/>
<dbReference type="InterPro" id="IPR003593">
    <property type="entry name" value="AAA+_ATPase"/>
</dbReference>
<keyword evidence="4" id="KW-0967">Endosome</keyword>
<dbReference type="InterPro" id="IPR050304">
    <property type="entry name" value="MT-severing_AAA_ATPase"/>
</dbReference>
<evidence type="ECO:0000313" key="11">
    <source>
        <dbReference type="Proteomes" id="UP000692954"/>
    </source>
</evidence>
<dbReference type="FunFam" id="1.10.8.60:FF:000015">
    <property type="entry name" value="vacuolar protein sorting-associated protein 4A"/>
    <property type="match status" value="1"/>
</dbReference>
<protein>
    <recommendedName>
        <fullName evidence="9">AAA+ ATPase domain-containing protein</fullName>
    </recommendedName>
</protein>
<evidence type="ECO:0000313" key="10">
    <source>
        <dbReference type="EMBL" id="CAD8063958.1"/>
    </source>
</evidence>
<dbReference type="GO" id="GO:0007033">
    <property type="term" value="P:vacuole organization"/>
    <property type="evidence" value="ECO:0007669"/>
    <property type="project" value="TreeGrafter"/>
</dbReference>
<keyword evidence="5 7" id="KW-0067">ATP-binding</keyword>
<name>A0A8S1L879_9CILI</name>
<accession>A0A8S1L879</accession>
<dbReference type="Pfam" id="PF00004">
    <property type="entry name" value="AAA"/>
    <property type="match status" value="1"/>
</dbReference>
<dbReference type="InterPro" id="IPR003960">
    <property type="entry name" value="ATPase_AAA_CS"/>
</dbReference>
<dbReference type="FunFam" id="3.40.50.300:FF:000043">
    <property type="entry name" value="Vacuolar protein sorting-associated protein 4"/>
    <property type="match status" value="1"/>
</dbReference>
<sequence>MSEVFLNKLRDQAIQLIAQGKSEYLSGATLEAKQGGYDKMKLGCQELVKYARQETSQQLCKIASDKLNEFTTEMQNMKAYLDNYRANLQGQTQLPPQQQQQQQQQQLPQNAQGQQQAKGSNGQSELNKSTNSKDGQEQGKQKLIEGQQALRNNLSTAIVTEKPNVKWEDVAGLENAKNSLKEAIIMPMRFPELFQGARKPWMGILLYGPPGTGKTFLAKACATECEGTFFSVSSADLISKFVGESERLIKELFNMARESKPTIIFIDEVDSMTSNRESGSGNEASSRVKTQFLVEMQGVGNNNDSVLVLGATNLPWALDPAIRRRFEKRIYIPLPDYQGRLQLLKNKMNNTPNNLTSSEFEDIAKMLDGYSGSDMNTLIRDASFEPLRKTERATHFKYTQTPEGMKFMACSPSDPQGKQMRMYDIKGGQLYLPQIEYDDFLSVLPKCRPSVSQGDLKKYEDWTAEFGQEG</sequence>
<comment type="caution">
    <text evidence="10">The sequence shown here is derived from an EMBL/GenBank/DDBJ whole genome shotgun (WGS) entry which is preliminary data.</text>
</comment>
<keyword evidence="6" id="KW-0472">Membrane</keyword>
<evidence type="ECO:0000256" key="1">
    <source>
        <dbReference type="ARBA" id="ARBA00004481"/>
    </source>
</evidence>
<comment type="subcellular location">
    <subcellularLocation>
        <location evidence="1">Endosome membrane</location>
        <topology evidence="1">Peripheral membrane protein</topology>
    </subcellularLocation>
</comment>